<dbReference type="PANTHER" id="PTHR33138">
    <property type="entry name" value="OS01G0690200 PROTEIN"/>
    <property type="match status" value="1"/>
</dbReference>
<dbReference type="GO" id="GO:0004674">
    <property type="term" value="F:protein serine/threonine kinase activity"/>
    <property type="evidence" value="ECO:0007669"/>
    <property type="project" value="UniProtKB-EC"/>
</dbReference>
<comment type="subcellular location">
    <subcellularLocation>
        <location evidence="1">Membrane</location>
        <topology evidence="1">Single-pass membrane protein</topology>
    </subcellularLocation>
</comment>
<feature type="domain" description="Wall-associated receptor kinase galacturonan-binding" evidence="8">
    <location>
        <begin position="280"/>
        <end position="344"/>
    </location>
</feature>
<dbReference type="Pfam" id="PF13947">
    <property type="entry name" value="GUB_WAK_bind"/>
    <property type="match status" value="1"/>
</dbReference>
<evidence type="ECO:0000259" key="9">
    <source>
        <dbReference type="Pfam" id="PF14380"/>
    </source>
</evidence>
<organism evidence="10">
    <name type="scientific">Manihot esculenta</name>
    <name type="common">Cassava</name>
    <name type="synonym">Jatropha manihot</name>
    <dbReference type="NCBI Taxonomy" id="3983"/>
    <lineage>
        <taxon>Eukaryota</taxon>
        <taxon>Viridiplantae</taxon>
        <taxon>Streptophyta</taxon>
        <taxon>Embryophyta</taxon>
        <taxon>Tracheophyta</taxon>
        <taxon>Spermatophyta</taxon>
        <taxon>Magnoliopsida</taxon>
        <taxon>eudicotyledons</taxon>
        <taxon>Gunneridae</taxon>
        <taxon>Pentapetalae</taxon>
        <taxon>rosids</taxon>
        <taxon>fabids</taxon>
        <taxon>Malpighiales</taxon>
        <taxon>Euphorbiaceae</taxon>
        <taxon>Crotonoideae</taxon>
        <taxon>Manihoteae</taxon>
        <taxon>Manihot</taxon>
    </lineage>
</organism>
<dbReference type="Pfam" id="PF14380">
    <property type="entry name" value="WAK_assoc"/>
    <property type="match status" value="2"/>
</dbReference>
<dbReference type="STRING" id="3983.A0A2C9WMF0"/>
<keyword evidence="4" id="KW-0325">Glycoprotein</keyword>
<evidence type="ECO:0000313" key="10">
    <source>
        <dbReference type="EMBL" id="OAY60436.1"/>
    </source>
</evidence>
<feature type="chain" id="PRO_5012948709" description="non-specific serine/threonine protein kinase" evidence="7">
    <location>
        <begin position="31"/>
        <end position="499"/>
    </location>
</feature>
<comment type="catalytic activity">
    <reaction evidence="6">
        <text>L-seryl-[protein] + ATP = O-phospho-L-seryl-[protein] + ADP + H(+)</text>
        <dbReference type="Rhea" id="RHEA:17989"/>
        <dbReference type="Rhea" id="RHEA-COMP:9863"/>
        <dbReference type="Rhea" id="RHEA-COMP:11604"/>
        <dbReference type="ChEBI" id="CHEBI:15378"/>
        <dbReference type="ChEBI" id="CHEBI:29999"/>
        <dbReference type="ChEBI" id="CHEBI:30616"/>
        <dbReference type="ChEBI" id="CHEBI:83421"/>
        <dbReference type="ChEBI" id="CHEBI:456216"/>
        <dbReference type="EC" id="2.7.11.1"/>
    </reaction>
</comment>
<evidence type="ECO:0000259" key="8">
    <source>
        <dbReference type="Pfam" id="PF13947"/>
    </source>
</evidence>
<proteinExistence type="predicted"/>
<dbReference type="GO" id="GO:0016020">
    <property type="term" value="C:membrane"/>
    <property type="evidence" value="ECO:0007669"/>
    <property type="project" value="UniProtKB-SubCell"/>
</dbReference>
<keyword evidence="3 7" id="KW-0732">Signal</keyword>
<accession>A0A2C9WMF0</accession>
<dbReference type="EC" id="2.7.11.1" evidence="2"/>
<dbReference type="InterPro" id="IPR025287">
    <property type="entry name" value="WAK_GUB"/>
</dbReference>
<feature type="domain" description="Wall-associated receptor kinase C-terminal" evidence="9">
    <location>
        <begin position="416"/>
        <end position="487"/>
    </location>
</feature>
<evidence type="ECO:0000256" key="2">
    <source>
        <dbReference type="ARBA" id="ARBA00012513"/>
    </source>
</evidence>
<dbReference type="InterPro" id="IPR032872">
    <property type="entry name" value="WAK_assoc_C"/>
</dbReference>
<evidence type="ECO:0000256" key="3">
    <source>
        <dbReference type="ARBA" id="ARBA00022729"/>
    </source>
</evidence>
<reference evidence="10" key="1">
    <citation type="submission" date="2016-02" db="EMBL/GenBank/DDBJ databases">
        <title>WGS assembly of Manihot esculenta.</title>
        <authorList>
            <person name="Bredeson J.V."/>
            <person name="Prochnik S.E."/>
            <person name="Lyons J.B."/>
            <person name="Schmutz J."/>
            <person name="Grimwood J."/>
            <person name="Vrebalov J."/>
            <person name="Bart R.S."/>
            <person name="Amuge T."/>
            <person name="Ferguson M.E."/>
            <person name="Green R."/>
            <person name="Putnam N."/>
            <person name="Stites J."/>
            <person name="Rounsley S."/>
            <person name="Rokhsar D.S."/>
        </authorList>
    </citation>
    <scope>NUCLEOTIDE SEQUENCE [LARGE SCALE GENOMIC DNA]</scope>
    <source>
        <tissue evidence="10">Leaf</tissue>
    </source>
</reference>
<sequence>MSSSIFPFPHFLWLPIFVFLFAIRIPWCLSNPDWYTSCNTTHFVCGNIATPTIKINDVKYRVLEIEEQSQSLRIAREDYRNGVCHPLLINTTLDPQLFDYAPGYMNLTIIYGCPIPAILGFPSLFNCPISGSENGYVLADAVGPGLCYHSVFVPVSEFDWATVMLNLSGLEESLKQGFKVKWKLDNTGCSNCVQSRGVCGYDLVSKDTTCYCPGQTLAAKTCTSLPDTAPANPDPDASISLPAIFKDMETTTFIFLLLIFLTSSNIRTSSCADDYRYANCSQAFECGNIQNIGYPFWGINRADYCGQPGFELKCQDNVPLITAASITLRILDISPENQALMVAREDFNSNICPHHFYNTSLDSTIFRYASELRNLTLLYGCSSVPKVPFPEILREPDCFINGTNVKVFCVTRNLPFNPCNSSVTVPILETSAEALDNNEITTYEALRNGFGLQWRISNDQCENCIDSGGSCGFNRTTNEFACFCQDQPTAISCSSRPGA</sequence>
<evidence type="ECO:0000256" key="6">
    <source>
        <dbReference type="ARBA" id="ARBA00048679"/>
    </source>
</evidence>
<feature type="domain" description="Wall-associated receptor kinase C-terminal" evidence="9">
    <location>
        <begin position="145"/>
        <end position="214"/>
    </location>
</feature>
<dbReference type="EMBL" id="CM004387">
    <property type="protein sequence ID" value="OAY60436.1"/>
    <property type="molecule type" value="Genomic_DNA"/>
</dbReference>
<name>A0A2C9WMF0_MANES</name>
<evidence type="ECO:0000256" key="5">
    <source>
        <dbReference type="ARBA" id="ARBA00047899"/>
    </source>
</evidence>
<feature type="signal peptide" evidence="7">
    <location>
        <begin position="1"/>
        <end position="30"/>
    </location>
</feature>
<evidence type="ECO:0000256" key="4">
    <source>
        <dbReference type="ARBA" id="ARBA00023180"/>
    </source>
</evidence>
<evidence type="ECO:0000256" key="7">
    <source>
        <dbReference type="SAM" id="SignalP"/>
    </source>
</evidence>
<protein>
    <recommendedName>
        <fullName evidence="2">non-specific serine/threonine protein kinase</fullName>
        <ecNumber evidence="2">2.7.11.1</ecNumber>
    </recommendedName>
</protein>
<dbReference type="PANTHER" id="PTHR33138:SF72">
    <property type="entry name" value="WALL-ASSOCIATED RECEPTOR KINASE CARBOXY-TERMINAL PROTEIN"/>
    <property type="match status" value="1"/>
</dbReference>
<dbReference type="GO" id="GO:0030247">
    <property type="term" value="F:polysaccharide binding"/>
    <property type="evidence" value="ECO:0007669"/>
    <property type="project" value="InterPro"/>
</dbReference>
<comment type="catalytic activity">
    <reaction evidence="5">
        <text>L-threonyl-[protein] + ATP = O-phospho-L-threonyl-[protein] + ADP + H(+)</text>
        <dbReference type="Rhea" id="RHEA:46608"/>
        <dbReference type="Rhea" id="RHEA-COMP:11060"/>
        <dbReference type="Rhea" id="RHEA-COMP:11605"/>
        <dbReference type="ChEBI" id="CHEBI:15378"/>
        <dbReference type="ChEBI" id="CHEBI:30013"/>
        <dbReference type="ChEBI" id="CHEBI:30616"/>
        <dbReference type="ChEBI" id="CHEBI:61977"/>
        <dbReference type="ChEBI" id="CHEBI:456216"/>
        <dbReference type="EC" id="2.7.11.1"/>
    </reaction>
</comment>
<gene>
    <name evidence="10" type="ORF">MANES_01G112400</name>
</gene>
<evidence type="ECO:0000256" key="1">
    <source>
        <dbReference type="ARBA" id="ARBA00004167"/>
    </source>
</evidence>
<dbReference type="AlphaFoldDB" id="A0A2C9WMF0"/>